<name>A0ABQ0ALM1_9RHOB</name>
<dbReference type="RefSeq" id="WP_435368841.1">
    <property type="nucleotide sequence ID" value="NZ_BAABWU010000007.1"/>
</dbReference>
<accession>A0ABQ0ALM1</accession>
<dbReference type="InterPro" id="IPR038740">
    <property type="entry name" value="BioF2-like_GNAT_dom"/>
</dbReference>
<organism evidence="2 3">
    <name type="scientific">Pseudophaeobacter arcticus</name>
    <dbReference type="NCBI Taxonomy" id="385492"/>
    <lineage>
        <taxon>Bacteria</taxon>
        <taxon>Pseudomonadati</taxon>
        <taxon>Pseudomonadota</taxon>
        <taxon>Alphaproteobacteria</taxon>
        <taxon>Rhodobacterales</taxon>
        <taxon>Paracoccaceae</taxon>
        <taxon>Pseudophaeobacter</taxon>
    </lineage>
</organism>
<keyword evidence="3" id="KW-1185">Reference proteome</keyword>
<evidence type="ECO:0000313" key="3">
    <source>
        <dbReference type="Proteomes" id="UP001441944"/>
    </source>
</evidence>
<dbReference type="Gene3D" id="3.40.630.30">
    <property type="match status" value="1"/>
</dbReference>
<dbReference type="Pfam" id="PF13480">
    <property type="entry name" value="Acetyltransf_6"/>
    <property type="match status" value="1"/>
</dbReference>
<dbReference type="InterPro" id="IPR016181">
    <property type="entry name" value="Acyl_CoA_acyltransferase"/>
</dbReference>
<gene>
    <name evidence="2" type="ORF">NBRC116598_22140</name>
</gene>
<dbReference type="InterPro" id="IPR050644">
    <property type="entry name" value="PG_Glycine_Bridge_Synth"/>
</dbReference>
<evidence type="ECO:0000259" key="1">
    <source>
        <dbReference type="Pfam" id="PF13480"/>
    </source>
</evidence>
<comment type="caution">
    <text evidence="2">The sequence shown here is derived from an EMBL/GenBank/DDBJ whole genome shotgun (WGS) entry which is preliminary data.</text>
</comment>
<dbReference type="PANTHER" id="PTHR36174:SF1">
    <property type="entry name" value="LIPID II:GLYCINE GLYCYLTRANSFERASE"/>
    <property type="match status" value="1"/>
</dbReference>
<dbReference type="SUPFAM" id="SSF55729">
    <property type="entry name" value="Acyl-CoA N-acyltransferases (Nat)"/>
    <property type="match status" value="1"/>
</dbReference>
<evidence type="ECO:0000313" key="2">
    <source>
        <dbReference type="EMBL" id="GAA6196770.1"/>
    </source>
</evidence>
<dbReference type="EMBL" id="BAABWU010000007">
    <property type="protein sequence ID" value="GAA6196770.1"/>
    <property type="molecule type" value="Genomic_DNA"/>
</dbReference>
<dbReference type="Proteomes" id="UP001441944">
    <property type="component" value="Unassembled WGS sequence"/>
</dbReference>
<feature type="domain" description="BioF2-like acetyltransferase" evidence="1">
    <location>
        <begin position="151"/>
        <end position="265"/>
    </location>
</feature>
<dbReference type="PANTHER" id="PTHR36174">
    <property type="entry name" value="LIPID II:GLYCINE GLYCYLTRANSFERASE"/>
    <property type="match status" value="1"/>
</dbReference>
<sequence length="315" mass="33968">MLDFHVSASPSVSLPPQDCGSAGLTALAQSAEFARALKALGQAPDVLPELHNSLVTTRRFATGLRLAMINRAMLPQPSQLPAALRANGLGKTPVILSPEHPCPALAQIGALPLVSPACVAQLDLGNTAAQRKAALHQKWRNRLTRAQSNGLKVSRQNMPLDARHWLFAADQVQQQQRGYRSWPIALTLAYAQENKGKAKLFQAFSGSEVVAAILILRHGRGATYHIAHTTPAGKSLSAHNLLMWEAMSWLAAQGCQQLDLGLINTEEAPGLARFKLGTGARLSQLGGTWALWLPMGRLLSPLARWDSRLMSATSR</sequence>
<reference evidence="2 3" key="1">
    <citation type="submission" date="2024-04" db="EMBL/GenBank/DDBJ databases">
        <title>Draft genome sequence of Pseudophaeobacter arcticus NBRC 116598.</title>
        <authorList>
            <person name="Miyakawa T."/>
            <person name="Kusuya Y."/>
            <person name="Miura T."/>
        </authorList>
    </citation>
    <scope>NUCLEOTIDE SEQUENCE [LARGE SCALE GENOMIC DNA]</scope>
    <source>
        <strain evidence="2 3">SU-CL00105</strain>
    </source>
</reference>
<protein>
    <submittedName>
        <fullName evidence="2">GNAT family N-acetyltransferase</fullName>
    </submittedName>
</protein>
<proteinExistence type="predicted"/>